<evidence type="ECO:0000256" key="2">
    <source>
        <dbReference type="SAM" id="MobiDB-lite"/>
    </source>
</evidence>
<dbReference type="SUPFAM" id="SSF48452">
    <property type="entry name" value="TPR-like"/>
    <property type="match status" value="1"/>
</dbReference>
<dbReference type="Pfam" id="PF00515">
    <property type="entry name" value="TPR_1"/>
    <property type="match status" value="1"/>
</dbReference>
<evidence type="ECO:0000256" key="1">
    <source>
        <dbReference type="PROSITE-ProRule" id="PRU00339"/>
    </source>
</evidence>
<dbReference type="SMART" id="SM00028">
    <property type="entry name" value="TPR"/>
    <property type="match status" value="2"/>
</dbReference>
<feature type="region of interest" description="Disordered" evidence="2">
    <location>
        <begin position="184"/>
        <end position="228"/>
    </location>
</feature>
<feature type="compositionally biased region" description="Low complexity" evidence="2">
    <location>
        <begin position="13"/>
        <end position="24"/>
    </location>
</feature>
<feature type="repeat" description="TPR" evidence="1">
    <location>
        <begin position="265"/>
        <end position="298"/>
    </location>
</feature>
<accession>A0A1B9GZ58</accession>
<dbReference type="AlphaFoldDB" id="A0A1B9GZ58"/>
<organism evidence="3 4">
    <name type="scientific">Kwoniella heveanensis BCC8398</name>
    <dbReference type="NCBI Taxonomy" id="1296120"/>
    <lineage>
        <taxon>Eukaryota</taxon>
        <taxon>Fungi</taxon>
        <taxon>Dikarya</taxon>
        <taxon>Basidiomycota</taxon>
        <taxon>Agaricomycotina</taxon>
        <taxon>Tremellomycetes</taxon>
        <taxon>Tremellales</taxon>
        <taxon>Cryptococcaceae</taxon>
        <taxon>Kwoniella</taxon>
    </lineage>
</organism>
<feature type="compositionally biased region" description="Basic and acidic residues" evidence="2">
    <location>
        <begin position="25"/>
        <end position="36"/>
    </location>
</feature>
<proteinExistence type="predicted"/>
<dbReference type="EMBL" id="KI669496">
    <property type="protein sequence ID" value="OCF36285.1"/>
    <property type="molecule type" value="Genomic_DNA"/>
</dbReference>
<dbReference type="PROSITE" id="PS50005">
    <property type="entry name" value="TPR"/>
    <property type="match status" value="1"/>
</dbReference>
<feature type="compositionally biased region" description="Polar residues" evidence="2">
    <location>
        <begin position="196"/>
        <end position="218"/>
    </location>
</feature>
<feature type="region of interest" description="Disordered" evidence="2">
    <location>
        <begin position="1"/>
        <end position="138"/>
    </location>
</feature>
<evidence type="ECO:0000313" key="4">
    <source>
        <dbReference type="Proteomes" id="UP000092666"/>
    </source>
</evidence>
<feature type="compositionally biased region" description="Acidic residues" evidence="2">
    <location>
        <begin position="99"/>
        <end position="127"/>
    </location>
</feature>
<dbReference type="Gene3D" id="1.25.40.10">
    <property type="entry name" value="Tetratricopeptide repeat domain"/>
    <property type="match status" value="1"/>
</dbReference>
<dbReference type="PANTHER" id="PTHR46014:SF1">
    <property type="entry name" value="TETRATRICOPEPTIDE REPEAT PROTEIN 1"/>
    <property type="match status" value="1"/>
</dbReference>
<dbReference type="InterPro" id="IPR019734">
    <property type="entry name" value="TPR_rpt"/>
</dbReference>
<dbReference type="Proteomes" id="UP000092666">
    <property type="component" value="Unassembled WGS sequence"/>
</dbReference>
<name>A0A1B9GZ58_9TREE</name>
<evidence type="ECO:0000313" key="3">
    <source>
        <dbReference type="EMBL" id="OCF36285.1"/>
    </source>
</evidence>
<dbReference type="STRING" id="1296120.A0A1B9GZ58"/>
<protein>
    <submittedName>
        <fullName evidence="3">Uncharacterized protein</fullName>
    </submittedName>
</protein>
<dbReference type="InterPro" id="IPR052769">
    <property type="entry name" value="TPR_domain_protein"/>
</dbReference>
<feature type="compositionally biased region" description="Polar residues" evidence="2">
    <location>
        <begin position="66"/>
        <end position="83"/>
    </location>
</feature>
<keyword evidence="1" id="KW-0802">TPR repeat</keyword>
<dbReference type="OrthoDB" id="1872379at2759"/>
<keyword evidence="4" id="KW-1185">Reference proteome</keyword>
<reference evidence="3 4" key="1">
    <citation type="submission" date="2013-07" db="EMBL/GenBank/DDBJ databases">
        <title>The Genome Sequence of Cryptococcus heveanensis BCC8398.</title>
        <authorList>
            <consortium name="The Broad Institute Genome Sequencing Platform"/>
            <person name="Cuomo C."/>
            <person name="Litvintseva A."/>
            <person name="Chen Y."/>
            <person name="Heitman J."/>
            <person name="Sun S."/>
            <person name="Springer D."/>
            <person name="Dromer F."/>
            <person name="Young S.K."/>
            <person name="Zeng Q."/>
            <person name="Gargeya S."/>
            <person name="Fitzgerald M."/>
            <person name="Abouelleil A."/>
            <person name="Alvarado L."/>
            <person name="Berlin A.M."/>
            <person name="Chapman S.B."/>
            <person name="Dewar J."/>
            <person name="Goldberg J."/>
            <person name="Griggs A."/>
            <person name="Gujja S."/>
            <person name="Hansen M."/>
            <person name="Howarth C."/>
            <person name="Imamovic A."/>
            <person name="Larimer J."/>
            <person name="McCowan C."/>
            <person name="Murphy C."/>
            <person name="Pearson M."/>
            <person name="Priest M."/>
            <person name="Roberts A."/>
            <person name="Saif S."/>
            <person name="Shea T."/>
            <person name="Sykes S."/>
            <person name="Wortman J."/>
            <person name="Nusbaum C."/>
            <person name="Birren B."/>
        </authorList>
    </citation>
    <scope>NUCLEOTIDE SEQUENCE [LARGE SCALE GENOMIC DNA]</scope>
    <source>
        <strain evidence="3 4">BCC8398</strain>
    </source>
</reference>
<dbReference type="PANTHER" id="PTHR46014">
    <property type="entry name" value="TETRATRICOPEPTIDE REPEAT PROTEIN 1"/>
    <property type="match status" value="1"/>
</dbReference>
<sequence length="402" mass="43982">MANSPFPDPCLKSGSASRSTSTSTLKRDGEALKEDAFAGLPSFDPSKFQPPAWANDSFFTRKNGESSKSNVQSEPASRGTADNSIRAPTHHGQSKSALNDDDDDGVDLEDDEQFGNEDDEEEEEDVWSDARSVIEPDEASFTLSELKALLSRAMGFKERGNKAFTYKPPKYEDAIQAYKSAIDHLPNVDPPKDARPSSTSQDNTAIKSKLTSAGQASSAAADEGSGIQEVTDEEAAIIEREIQDQNNPEVVERRSVESDIRETTKACWGNLAACYIALKEDQKAVEACTEALKIDPKYVKGLHRRATANERIGSLTALSSAKEDYTKLQNLLPSSSLLHPSIRKSLATLPDRIKVAEKESMDEMMGKLKDLGNMFLGNFGLSTDNFKFEKGDGGGYNMQFQR</sequence>
<dbReference type="InterPro" id="IPR011990">
    <property type="entry name" value="TPR-like_helical_dom_sf"/>
</dbReference>
<gene>
    <name evidence="3" type="ORF">I316_02159</name>
</gene>
<reference evidence="4" key="2">
    <citation type="submission" date="2013-12" db="EMBL/GenBank/DDBJ databases">
        <title>Evolution of pathogenesis and genome organization in the Tremellales.</title>
        <authorList>
            <person name="Cuomo C."/>
            <person name="Litvintseva A."/>
            <person name="Heitman J."/>
            <person name="Chen Y."/>
            <person name="Sun S."/>
            <person name="Springer D."/>
            <person name="Dromer F."/>
            <person name="Young S."/>
            <person name="Zeng Q."/>
            <person name="Chapman S."/>
            <person name="Gujja S."/>
            <person name="Saif S."/>
            <person name="Birren B."/>
        </authorList>
    </citation>
    <scope>NUCLEOTIDE SEQUENCE [LARGE SCALE GENOMIC DNA]</scope>
    <source>
        <strain evidence="4">BCC8398</strain>
    </source>
</reference>